<dbReference type="Proteomes" id="UP000242519">
    <property type="component" value="Unassembled WGS sequence"/>
</dbReference>
<keyword evidence="4" id="KW-1185">Reference proteome</keyword>
<name>A0A218Z1M2_9HELO</name>
<keyword evidence="2" id="KW-0732">Signal</keyword>
<dbReference type="InParanoid" id="A0A218Z1M2"/>
<gene>
    <name evidence="3" type="ORF">B2J93_4698</name>
</gene>
<protein>
    <submittedName>
        <fullName evidence="3">Uncharacterized protein</fullName>
    </submittedName>
</protein>
<reference evidence="3 4" key="1">
    <citation type="submission" date="2017-04" db="EMBL/GenBank/DDBJ databases">
        <title>Draft genome sequence of Marssonina coronaria NL1: causal agent of apple blotch.</title>
        <authorList>
            <person name="Cheng Q."/>
        </authorList>
    </citation>
    <scope>NUCLEOTIDE SEQUENCE [LARGE SCALE GENOMIC DNA]</scope>
    <source>
        <strain evidence="3 4">NL1</strain>
    </source>
</reference>
<feature type="signal peptide" evidence="2">
    <location>
        <begin position="1"/>
        <end position="21"/>
    </location>
</feature>
<dbReference type="AlphaFoldDB" id="A0A218Z1M2"/>
<feature type="chain" id="PRO_5012600797" evidence="2">
    <location>
        <begin position="22"/>
        <end position="405"/>
    </location>
</feature>
<dbReference type="EMBL" id="MZNU01000257">
    <property type="protein sequence ID" value="OWP01848.1"/>
    <property type="molecule type" value="Genomic_DNA"/>
</dbReference>
<accession>A0A218Z1M2</accession>
<sequence>MRLSAFLTTATVFAIASLCDAGCDGQLLNMRGQCTDGEKLFCHLDSPTCLQEGQTVSFDKGSRKENEKRIPVAMAVVDDRVTLAEEVLPGGHRGEGIVGWRCLDVSLVYFRKKYYGTALGETSGPTSTFPPVPEPGGFFPGDVRSSSMCTYRVSTSAQLPQWGGSEGQSRNKFHGHALGSGKHGTLRCDYSITSEVAFATRVFSLVRLTDSQGNGLENQPIFPRQLYRGSTTRLAMPLAMQLAEENPARAQIIPLFTYLALRDILAAQVATQHNEVFAPGPGDRASPRSHSEATLQKVQVPRATGHEPPLFSGADANVMLSLAGDDVHARPARLQTEPPMTTAARSPGPGPGPGPGAARQRQRQHVHPGRVTADTAPMRGRSVARSRGPGLRPGRAARRSVRAAG</sequence>
<evidence type="ECO:0000256" key="2">
    <source>
        <dbReference type="SAM" id="SignalP"/>
    </source>
</evidence>
<proteinExistence type="predicted"/>
<organism evidence="3 4">
    <name type="scientific">Diplocarpon coronariae</name>
    <dbReference type="NCBI Taxonomy" id="2795749"/>
    <lineage>
        <taxon>Eukaryota</taxon>
        <taxon>Fungi</taxon>
        <taxon>Dikarya</taxon>
        <taxon>Ascomycota</taxon>
        <taxon>Pezizomycotina</taxon>
        <taxon>Leotiomycetes</taxon>
        <taxon>Helotiales</taxon>
        <taxon>Drepanopezizaceae</taxon>
        <taxon>Diplocarpon</taxon>
    </lineage>
</organism>
<feature type="compositionally biased region" description="Low complexity" evidence="1">
    <location>
        <begin position="385"/>
        <end position="394"/>
    </location>
</feature>
<feature type="region of interest" description="Disordered" evidence="1">
    <location>
        <begin position="331"/>
        <end position="405"/>
    </location>
</feature>
<feature type="compositionally biased region" description="Basic residues" evidence="1">
    <location>
        <begin position="395"/>
        <end position="405"/>
    </location>
</feature>
<feature type="region of interest" description="Disordered" evidence="1">
    <location>
        <begin position="276"/>
        <end position="312"/>
    </location>
</feature>
<evidence type="ECO:0000313" key="3">
    <source>
        <dbReference type="EMBL" id="OWP01848.1"/>
    </source>
</evidence>
<evidence type="ECO:0000313" key="4">
    <source>
        <dbReference type="Proteomes" id="UP000242519"/>
    </source>
</evidence>
<evidence type="ECO:0000256" key="1">
    <source>
        <dbReference type="SAM" id="MobiDB-lite"/>
    </source>
</evidence>
<comment type="caution">
    <text evidence="3">The sequence shown here is derived from an EMBL/GenBank/DDBJ whole genome shotgun (WGS) entry which is preliminary data.</text>
</comment>